<reference evidence="1" key="1">
    <citation type="journal article" date="2020" name="Stud. Mycol.">
        <title>101 Dothideomycetes genomes: a test case for predicting lifestyles and emergence of pathogens.</title>
        <authorList>
            <person name="Haridas S."/>
            <person name="Albert R."/>
            <person name="Binder M."/>
            <person name="Bloem J."/>
            <person name="Labutti K."/>
            <person name="Salamov A."/>
            <person name="Andreopoulos B."/>
            <person name="Baker S."/>
            <person name="Barry K."/>
            <person name="Bills G."/>
            <person name="Bluhm B."/>
            <person name="Cannon C."/>
            <person name="Castanera R."/>
            <person name="Culley D."/>
            <person name="Daum C."/>
            <person name="Ezra D."/>
            <person name="Gonzalez J."/>
            <person name="Henrissat B."/>
            <person name="Kuo A."/>
            <person name="Liang C."/>
            <person name="Lipzen A."/>
            <person name="Lutzoni F."/>
            <person name="Magnuson J."/>
            <person name="Mondo S."/>
            <person name="Nolan M."/>
            <person name="Ohm R."/>
            <person name="Pangilinan J."/>
            <person name="Park H.-J."/>
            <person name="Ramirez L."/>
            <person name="Alfaro M."/>
            <person name="Sun H."/>
            <person name="Tritt A."/>
            <person name="Yoshinaga Y."/>
            <person name="Zwiers L.-H."/>
            <person name="Turgeon B."/>
            <person name="Goodwin S."/>
            <person name="Spatafora J."/>
            <person name="Crous P."/>
            <person name="Grigoriev I."/>
        </authorList>
    </citation>
    <scope>NUCLEOTIDE SEQUENCE</scope>
    <source>
        <strain evidence="1">CBS 525.71</strain>
    </source>
</reference>
<accession>A0ACB6SGW9</accession>
<dbReference type="Proteomes" id="UP000799754">
    <property type="component" value="Unassembled WGS sequence"/>
</dbReference>
<keyword evidence="2" id="KW-1185">Reference proteome</keyword>
<organism evidence="1 2">
    <name type="scientific">Macroventuria anomochaeta</name>
    <dbReference type="NCBI Taxonomy" id="301207"/>
    <lineage>
        <taxon>Eukaryota</taxon>
        <taxon>Fungi</taxon>
        <taxon>Dikarya</taxon>
        <taxon>Ascomycota</taxon>
        <taxon>Pezizomycotina</taxon>
        <taxon>Dothideomycetes</taxon>
        <taxon>Pleosporomycetidae</taxon>
        <taxon>Pleosporales</taxon>
        <taxon>Pleosporineae</taxon>
        <taxon>Didymellaceae</taxon>
        <taxon>Macroventuria</taxon>
    </lineage>
</organism>
<keyword evidence="1" id="KW-0378">Hydrolase</keyword>
<proteinExistence type="predicted"/>
<evidence type="ECO:0000313" key="2">
    <source>
        <dbReference type="Proteomes" id="UP000799754"/>
    </source>
</evidence>
<comment type="caution">
    <text evidence="1">The sequence shown here is derived from an EMBL/GenBank/DDBJ whole genome shotgun (WGS) entry which is preliminary data.</text>
</comment>
<name>A0ACB6SGW9_9PLEO</name>
<sequence>MARYTSGLVLAGALLQGGLVSAQANRDVALPSGNVTAVTCPSTAKFNTISASAHFAGMNPGWNLGNTLDAVETEGSWNNPPVVPSTFDDIKNAGFKGVRLPVTYAYHYKTQAPDWTLDPVWLQRVSDVLDQITSRGLYVITNVHHDSWTWADYTQANANVTAIEERLYKTWVQIGQKLACKGEKVAFETINEIPGTTEAHGKEVNRLNNIMLQAINQAGGFNPKRVVNLVGSREDGEQTSLWFEPPDAKYKNPWGIQYHYYSPYDFIFAAWGKTTWGSDADKATLEADIARVRGNFSGIPLIIGEWAASPVATETAARWRYFDFFVRTAAKYNTSTVLWDNGADFLNRATHQWRDTVALDIYINAQKGIANALPDSTTDGSATSQKSSAYLYHKKNTTVSDQTLPFLFNGNQLQKISVAATKKILTKGQHYTVEGESITFKSTFLSTILTPTSPTGSLANLTLEFNRGAKLNVDVLQYSTPVLGRTSSALPATSVDLLIPITWAGQNRPATVKAVRADGTYLFDSWTTVLGPLQQGRMTYGTWDWDGSNVILKASVLDAVRAAGQTTKFTIEFYPREPGNVAEYTITV</sequence>
<dbReference type="EMBL" id="MU006702">
    <property type="protein sequence ID" value="KAF2632830.1"/>
    <property type="molecule type" value="Genomic_DNA"/>
</dbReference>
<evidence type="ECO:0000313" key="1">
    <source>
        <dbReference type="EMBL" id="KAF2632830.1"/>
    </source>
</evidence>
<gene>
    <name evidence="1" type="ORF">BU25DRAFT_436539</name>
</gene>
<protein>
    <submittedName>
        <fullName evidence="1">Glycoside hydrolase family 5 protein</fullName>
    </submittedName>
</protein>